<evidence type="ECO:0000313" key="3">
    <source>
        <dbReference type="Proteomes" id="UP001204798"/>
    </source>
</evidence>
<comment type="caution">
    <text evidence="2">The sequence shown here is derived from an EMBL/GenBank/DDBJ whole genome shotgun (WGS) entry which is preliminary data.</text>
</comment>
<dbReference type="Proteomes" id="UP001204798">
    <property type="component" value="Unassembled WGS sequence"/>
</dbReference>
<organism evidence="2 3">
    <name type="scientific">Candidatus Fervidibacter sacchari</name>
    <dbReference type="NCBI Taxonomy" id="1448929"/>
    <lineage>
        <taxon>Bacteria</taxon>
        <taxon>Candidatus Fervidibacterota</taxon>
        <taxon>Candidatus Fervidibacter</taxon>
    </lineage>
</organism>
<dbReference type="EMBL" id="JANUCP010000008">
    <property type="protein sequence ID" value="MCS3921009.1"/>
    <property type="molecule type" value="Genomic_DNA"/>
</dbReference>
<feature type="compositionally biased region" description="Basic and acidic residues" evidence="1">
    <location>
        <begin position="10"/>
        <end position="23"/>
    </location>
</feature>
<accession>A0ABT2ETN7</accession>
<evidence type="ECO:0000256" key="1">
    <source>
        <dbReference type="SAM" id="MobiDB-lite"/>
    </source>
</evidence>
<name>A0ABT2ETN7_9BACT</name>
<reference evidence="2 3" key="1">
    <citation type="submission" date="2022-08" db="EMBL/GenBank/DDBJ databases">
        <title>Bacterial and archaeal communities from various locations to study Microbial Dark Matter (Phase II).</title>
        <authorList>
            <person name="Stepanauskas R."/>
        </authorList>
    </citation>
    <scope>NUCLEOTIDE SEQUENCE [LARGE SCALE GENOMIC DNA]</scope>
    <source>
        <strain evidence="2 3">PD1</strain>
    </source>
</reference>
<feature type="region of interest" description="Disordered" evidence="1">
    <location>
        <begin position="1"/>
        <end position="27"/>
    </location>
</feature>
<sequence>MKIGRNLNKAIERDGTSDTRQGEMGRAMLLPNQTYRQVVRSASRQVGNSVKLANWRVMKRNERAVRT</sequence>
<proteinExistence type="predicted"/>
<keyword evidence="3" id="KW-1185">Reference proteome</keyword>
<gene>
    <name evidence="2" type="ORF">M2350_003450</name>
</gene>
<protein>
    <submittedName>
        <fullName evidence="2">Uncharacterized protein</fullName>
    </submittedName>
</protein>
<evidence type="ECO:0000313" key="2">
    <source>
        <dbReference type="EMBL" id="MCS3921009.1"/>
    </source>
</evidence>